<evidence type="ECO:0000313" key="4">
    <source>
        <dbReference type="Proteomes" id="UP000659654"/>
    </source>
</evidence>
<dbReference type="OrthoDB" id="10342188at2759"/>
<dbReference type="Proteomes" id="UP000659654">
    <property type="component" value="Unassembled WGS sequence"/>
</dbReference>
<organism evidence="3 5">
    <name type="scientific">Bursaphelenchus xylophilus</name>
    <name type="common">Pinewood nematode worm</name>
    <name type="synonym">Aphelenchoides xylophilus</name>
    <dbReference type="NCBI Taxonomy" id="6326"/>
    <lineage>
        <taxon>Eukaryota</taxon>
        <taxon>Metazoa</taxon>
        <taxon>Ecdysozoa</taxon>
        <taxon>Nematoda</taxon>
        <taxon>Chromadorea</taxon>
        <taxon>Rhabditida</taxon>
        <taxon>Tylenchina</taxon>
        <taxon>Tylenchomorpha</taxon>
        <taxon>Aphelenchoidea</taxon>
        <taxon>Aphelenchoididae</taxon>
        <taxon>Bursaphelenchus</taxon>
    </lineage>
</organism>
<evidence type="ECO:0000313" key="1">
    <source>
        <dbReference type="EMBL" id="CAD5219891.1"/>
    </source>
</evidence>
<reference evidence="5" key="1">
    <citation type="submission" date="2016-11" db="UniProtKB">
        <authorList>
            <consortium name="WormBaseParasite"/>
        </authorList>
    </citation>
    <scope>IDENTIFICATION</scope>
</reference>
<gene>
    <name evidence="1" type="ORF">BXYJ_LOCUS5905</name>
</gene>
<sequence length="287" mass="32105">MLLKKLSPILARSYTIPPIRSLSHSYKPIILDHSFPLKNNVGNVRIEVAQPCHKSDVVDFTKVHFARREPMMHFWGVDPETMIDASLGEIIEYSLSTPFSVLAFLNDDLVGVSLISVYKLGNRKDTSELKIPKDFGTDIHQLRMYYENYEVAAVLAFLNYFNDIAPSFLPIERGYVGQGHLSVVDSGLEGHGIHTKLVVSAAQQMASHGIGHYFGVNTSADSLCAALTLGFEEVYSFPFSEAKIHGKPMFPGGVMIDGGKKMSILIADNEHVARFYERKKESRQRRV</sequence>
<evidence type="ECO:0000313" key="2">
    <source>
        <dbReference type="EMBL" id="CAG9105500.1"/>
    </source>
</evidence>
<dbReference type="EMBL" id="CAJFDI010000003">
    <property type="protein sequence ID" value="CAD5219891.1"/>
    <property type="molecule type" value="Genomic_DNA"/>
</dbReference>
<dbReference type="SMR" id="A0A1I7RUS7"/>
<dbReference type="Proteomes" id="UP000095284">
    <property type="component" value="Unplaced"/>
</dbReference>
<proteinExistence type="predicted"/>
<dbReference type="AlphaFoldDB" id="A0A1I7RUS7"/>
<reference evidence="2" key="2">
    <citation type="submission" date="2020-08" db="EMBL/GenBank/DDBJ databases">
        <authorList>
            <person name="Kikuchi T."/>
        </authorList>
    </citation>
    <scope>NUCLEOTIDE SEQUENCE</scope>
    <source>
        <strain evidence="1">Ka4C1</strain>
    </source>
</reference>
<dbReference type="Gene3D" id="3.40.630.30">
    <property type="match status" value="1"/>
</dbReference>
<keyword evidence="4" id="KW-1185">Reference proteome</keyword>
<evidence type="ECO:0000313" key="3">
    <source>
        <dbReference type="Proteomes" id="UP000095284"/>
    </source>
</evidence>
<dbReference type="EMBL" id="CAJFCV020000003">
    <property type="protein sequence ID" value="CAG9105500.1"/>
    <property type="molecule type" value="Genomic_DNA"/>
</dbReference>
<dbReference type="Proteomes" id="UP000582659">
    <property type="component" value="Unassembled WGS sequence"/>
</dbReference>
<accession>A0A1I7RUS7</accession>
<name>A0A1I7RUS7_BURXY</name>
<evidence type="ECO:0000313" key="5">
    <source>
        <dbReference type="WBParaSite" id="BXY_0448700.1"/>
    </source>
</evidence>
<protein>
    <submittedName>
        <fullName evidence="1">(pine wood nematode) hypothetical protein</fullName>
    </submittedName>
</protein>
<dbReference type="WBParaSite" id="BXY_0448700.1">
    <property type="protein sequence ID" value="BXY_0448700.1"/>
    <property type="gene ID" value="BXY_0448700"/>
</dbReference>